<name>A0AAV6ZHD3_ENGPU</name>
<organism evidence="1 2">
    <name type="scientific">Engystomops pustulosus</name>
    <name type="common">Tungara frog</name>
    <name type="synonym">Physalaemus pustulosus</name>
    <dbReference type="NCBI Taxonomy" id="76066"/>
    <lineage>
        <taxon>Eukaryota</taxon>
        <taxon>Metazoa</taxon>
        <taxon>Chordata</taxon>
        <taxon>Craniata</taxon>
        <taxon>Vertebrata</taxon>
        <taxon>Euteleostomi</taxon>
        <taxon>Amphibia</taxon>
        <taxon>Batrachia</taxon>
        <taxon>Anura</taxon>
        <taxon>Neobatrachia</taxon>
        <taxon>Hyloidea</taxon>
        <taxon>Leptodactylidae</taxon>
        <taxon>Leiuperinae</taxon>
        <taxon>Engystomops</taxon>
    </lineage>
</organism>
<sequence>MLSERSTNFFPCFGSYSFPLVSPYDVRLQQSSKRGGGESSLLWVTFYIVTGLHFYHDNFSILSHTRVSVVNKVALLHITTVYP</sequence>
<protein>
    <submittedName>
        <fullName evidence="1">Uncharacterized protein</fullName>
    </submittedName>
</protein>
<dbReference type="Proteomes" id="UP000824782">
    <property type="component" value="Unassembled WGS sequence"/>
</dbReference>
<dbReference type="EMBL" id="WNYA01000385">
    <property type="protein sequence ID" value="KAG8548542.1"/>
    <property type="molecule type" value="Genomic_DNA"/>
</dbReference>
<comment type="caution">
    <text evidence="1">The sequence shown here is derived from an EMBL/GenBank/DDBJ whole genome shotgun (WGS) entry which is preliminary data.</text>
</comment>
<proteinExistence type="predicted"/>
<keyword evidence="2" id="KW-1185">Reference proteome</keyword>
<accession>A0AAV6ZHD3</accession>
<evidence type="ECO:0000313" key="1">
    <source>
        <dbReference type="EMBL" id="KAG8548542.1"/>
    </source>
</evidence>
<dbReference type="AlphaFoldDB" id="A0AAV6ZHD3"/>
<reference evidence="1" key="1">
    <citation type="thesis" date="2020" institute="ProQuest LLC" country="789 East Eisenhower Parkway, Ann Arbor, MI, USA">
        <title>Comparative Genomics and Chromosome Evolution.</title>
        <authorList>
            <person name="Mudd A.B."/>
        </authorList>
    </citation>
    <scope>NUCLEOTIDE SEQUENCE</scope>
    <source>
        <strain evidence="1">237g6f4</strain>
        <tissue evidence="1">Blood</tissue>
    </source>
</reference>
<evidence type="ECO:0000313" key="2">
    <source>
        <dbReference type="Proteomes" id="UP000824782"/>
    </source>
</evidence>
<gene>
    <name evidence="1" type="ORF">GDO81_025043</name>
</gene>